<protein>
    <submittedName>
        <fullName evidence="2">Flavodoxin</fullName>
    </submittedName>
</protein>
<dbReference type="Pfam" id="PF12682">
    <property type="entry name" value="Flavodoxin_4"/>
    <property type="match status" value="1"/>
</dbReference>
<keyword evidence="3" id="KW-1185">Reference proteome</keyword>
<evidence type="ECO:0000259" key="1">
    <source>
        <dbReference type="Pfam" id="PF12682"/>
    </source>
</evidence>
<dbReference type="Proteomes" id="UP000198558">
    <property type="component" value="Unassembled WGS sequence"/>
</dbReference>
<evidence type="ECO:0000313" key="2">
    <source>
        <dbReference type="EMBL" id="SET62994.1"/>
    </source>
</evidence>
<dbReference type="EMBL" id="FOIN01000023">
    <property type="protein sequence ID" value="SET62994.1"/>
    <property type="molecule type" value="Genomic_DNA"/>
</dbReference>
<gene>
    <name evidence="2" type="ORF">SAMN04489758_12318</name>
</gene>
<dbReference type="SUPFAM" id="SSF52218">
    <property type="entry name" value="Flavoproteins"/>
    <property type="match status" value="1"/>
</dbReference>
<reference evidence="3" key="1">
    <citation type="submission" date="2016-10" db="EMBL/GenBank/DDBJ databases">
        <authorList>
            <person name="Varghese N."/>
            <person name="Submissions S."/>
        </authorList>
    </citation>
    <scope>NUCLEOTIDE SEQUENCE [LARGE SCALE GENOMIC DNA]</scope>
    <source>
        <strain evidence="3">DSM 1551</strain>
    </source>
</reference>
<dbReference type="GeneID" id="78288797"/>
<accession>A0A1I0FXL7</accession>
<dbReference type="NCBIfam" id="NF005501">
    <property type="entry name" value="PRK07116.1"/>
    <property type="match status" value="1"/>
</dbReference>
<dbReference type="RefSeq" id="WP_092354658.1">
    <property type="nucleotide sequence ID" value="NZ_CAOJGJ010000034.1"/>
</dbReference>
<dbReference type="OrthoDB" id="9806505at2"/>
<feature type="domain" description="Flavodoxin-like" evidence="1">
    <location>
        <begin position="3"/>
        <end position="156"/>
    </location>
</feature>
<dbReference type="PANTHER" id="PTHR39201">
    <property type="entry name" value="EXPORTED PROTEIN-RELATED"/>
    <property type="match status" value="1"/>
</dbReference>
<proteinExistence type="predicted"/>
<dbReference type="PANTHER" id="PTHR39201:SF1">
    <property type="entry name" value="FLAVODOXIN-LIKE DOMAIN-CONTAINING PROTEIN"/>
    <property type="match status" value="1"/>
</dbReference>
<organism evidence="2 3">
    <name type="scientific">Thomasclavelia cocleata</name>
    <dbReference type="NCBI Taxonomy" id="69824"/>
    <lineage>
        <taxon>Bacteria</taxon>
        <taxon>Bacillati</taxon>
        <taxon>Bacillota</taxon>
        <taxon>Erysipelotrichia</taxon>
        <taxon>Erysipelotrichales</taxon>
        <taxon>Coprobacillaceae</taxon>
        <taxon>Thomasclavelia</taxon>
    </lineage>
</organism>
<evidence type="ECO:0000313" key="3">
    <source>
        <dbReference type="Proteomes" id="UP000198558"/>
    </source>
</evidence>
<dbReference type="AlphaFoldDB" id="A0A1I0FXL7"/>
<dbReference type="GO" id="GO:0016651">
    <property type="term" value="F:oxidoreductase activity, acting on NAD(P)H"/>
    <property type="evidence" value="ECO:0007669"/>
    <property type="project" value="UniProtKB-ARBA"/>
</dbReference>
<dbReference type="InterPro" id="IPR029039">
    <property type="entry name" value="Flavoprotein-like_sf"/>
</dbReference>
<dbReference type="InterPro" id="IPR008254">
    <property type="entry name" value="Flavodoxin/NO_synth"/>
</dbReference>
<name>A0A1I0FXL7_9FIRM</name>
<dbReference type="GO" id="GO:0010181">
    <property type="term" value="F:FMN binding"/>
    <property type="evidence" value="ECO:0007669"/>
    <property type="project" value="InterPro"/>
</dbReference>
<dbReference type="Gene3D" id="3.40.50.360">
    <property type="match status" value="1"/>
</dbReference>
<sequence>MSKKLVAYFSASGVTARLAKTLALAVSGDLHEIIPTQLYTSADLDWTNKKSRSNIEMSNKNFRPAIVNKVENMEQYDVIYVGFPIWWYVAPTIINTFLESYDLSGKIVIPFATSGGSGMGNTNVELAPSCVGAILKDGKRFLASATQDELISWAKTVE</sequence>